<comment type="caution">
    <text evidence="2">The sequence shown here is derived from an EMBL/GenBank/DDBJ whole genome shotgun (WGS) entry which is preliminary data.</text>
</comment>
<keyword evidence="1" id="KW-0472">Membrane</keyword>
<reference evidence="2 3" key="1">
    <citation type="journal article" date="2018" name="Sci. Rep.">
        <title>Genomic signatures of local adaptation to the degree of environmental predictability in rotifers.</title>
        <authorList>
            <person name="Franch-Gras L."/>
            <person name="Hahn C."/>
            <person name="Garcia-Roger E.M."/>
            <person name="Carmona M.J."/>
            <person name="Serra M."/>
            <person name="Gomez A."/>
        </authorList>
    </citation>
    <scope>NUCLEOTIDE SEQUENCE [LARGE SCALE GENOMIC DNA]</scope>
    <source>
        <strain evidence="2">HYR1</strain>
    </source>
</reference>
<accession>A0A3M7PT03</accession>
<evidence type="ECO:0000313" key="2">
    <source>
        <dbReference type="EMBL" id="RNA01891.1"/>
    </source>
</evidence>
<proteinExistence type="predicted"/>
<gene>
    <name evidence="2" type="ORF">BpHYR1_037226</name>
</gene>
<keyword evidence="3" id="KW-1185">Reference proteome</keyword>
<dbReference type="EMBL" id="REGN01009128">
    <property type="protein sequence ID" value="RNA01891.1"/>
    <property type="molecule type" value="Genomic_DNA"/>
</dbReference>
<dbReference type="AlphaFoldDB" id="A0A3M7PT03"/>
<name>A0A3M7PT03_BRAPC</name>
<protein>
    <submittedName>
        <fullName evidence="2">Uncharacterized protein</fullName>
    </submittedName>
</protein>
<organism evidence="2 3">
    <name type="scientific">Brachionus plicatilis</name>
    <name type="common">Marine rotifer</name>
    <name type="synonym">Brachionus muelleri</name>
    <dbReference type="NCBI Taxonomy" id="10195"/>
    <lineage>
        <taxon>Eukaryota</taxon>
        <taxon>Metazoa</taxon>
        <taxon>Spiralia</taxon>
        <taxon>Gnathifera</taxon>
        <taxon>Rotifera</taxon>
        <taxon>Eurotatoria</taxon>
        <taxon>Monogononta</taxon>
        <taxon>Pseudotrocha</taxon>
        <taxon>Ploima</taxon>
        <taxon>Brachionidae</taxon>
        <taxon>Brachionus</taxon>
    </lineage>
</organism>
<sequence length="136" mass="15996">MEHYFKGKKEKKHPKQIFCIKPFLYTLSENGQSVLSVLSRFSTKSSDHSTHATIKDRVVSRTAFLDIKNTKNLILIKLIFRYLIFEREIILIIPLIWYSITCAHSPLDYQVLKRKVSSHFNNKNQFNLASLQNSFF</sequence>
<keyword evidence="1" id="KW-0812">Transmembrane</keyword>
<evidence type="ECO:0000313" key="3">
    <source>
        <dbReference type="Proteomes" id="UP000276133"/>
    </source>
</evidence>
<evidence type="ECO:0000256" key="1">
    <source>
        <dbReference type="SAM" id="Phobius"/>
    </source>
</evidence>
<dbReference type="Proteomes" id="UP000276133">
    <property type="component" value="Unassembled WGS sequence"/>
</dbReference>
<keyword evidence="1" id="KW-1133">Transmembrane helix</keyword>
<feature type="transmembrane region" description="Helical" evidence="1">
    <location>
        <begin position="78"/>
        <end position="100"/>
    </location>
</feature>